<feature type="chain" id="PRO_5035990367" description="Cytochrome c domain-containing protein" evidence="2">
    <location>
        <begin position="23"/>
        <end position="650"/>
    </location>
</feature>
<sequence>MKNPSSFTFTMIRCGVIMFILAALISCKDSQTGDGQPPDQQARSWDEERAQREQQQATYIKDTTVKRIETDGETRESWYSNQLGYEWFKAYPLAFNGVPYILLRAIIEVYPEIWKGEGSLGNLGFGPHPDDYDPESGKLLPPEQRHPLPYGFFTVPDTDVPEDDRTDNVFFSCSACHTGRVYVKDRVRHFIGASNSEIDAQAYAGLLYQTGKKLIKVDSPDPSKIKVDSDEVAKIAAFLRNKVEADPAWFYGGKTPEQRSANAERARIQVERILSHMEDAAKILIGSAKKTELMYLALASKLMYTDKDGQKAPGVFGPRPGRMDAFGIAAGLVALHTKRDSFFARLPDDHPFFADLENLPKEERIKQAGERLFKTAAEWMPHDPGASDIKSLWFSRDHGFANWDSNQAPEARVLASGVSSVGDPSKVNVRIHEAMNPFINDLPPAPYPFTVDLDLAGKGKPLFEQQCASACHFSQNKKVYNVGTDMNRAIQITPTARLGLLELTREACELYVEKGGSDWCLPKRGSRAADDEAYFITPRGEESGYKADVLHGTWALAPYLHNGSVPTLWHMFRPAERPIKFIRGNIRYDEEKVGFIWDKAPALDEYGPGDAVHFAEHDTTLRGNSNAGHIYGSEWTDDQVRAVIEYMKTL</sequence>
<reference evidence="5" key="1">
    <citation type="submission" date="2015-05" db="EMBL/GenBank/DDBJ databases">
        <title>Draft genome of Nitrosomonas communis strain Nm2.</title>
        <authorList>
            <person name="Kozlowski J.A."/>
            <person name="Kits K.D."/>
            <person name="Stein L.Y."/>
        </authorList>
    </citation>
    <scope>NUCLEOTIDE SEQUENCE [LARGE SCALE GENOMIC DNA]</scope>
    <source>
        <strain evidence="5">Nm2</strain>
    </source>
</reference>
<dbReference type="GO" id="GO:0004130">
    <property type="term" value="F:cytochrome-c peroxidase activity"/>
    <property type="evidence" value="ECO:0007669"/>
    <property type="project" value="TreeGrafter"/>
</dbReference>
<protein>
    <recommendedName>
        <fullName evidence="7">Cytochrome c domain-containing protein</fullName>
    </recommendedName>
</protein>
<keyword evidence="5" id="KW-1185">Reference proteome</keyword>
<dbReference type="InterPro" id="IPR036909">
    <property type="entry name" value="Cyt_c-like_dom_sf"/>
</dbReference>
<evidence type="ECO:0000313" key="5">
    <source>
        <dbReference type="Proteomes" id="UP000034156"/>
    </source>
</evidence>
<dbReference type="EMBL" id="CP011451">
    <property type="protein sequence ID" value="AKH38756.1"/>
    <property type="molecule type" value="Genomic_DNA"/>
</dbReference>
<dbReference type="SUPFAM" id="SSF46626">
    <property type="entry name" value="Cytochrome c"/>
    <property type="match status" value="1"/>
</dbReference>
<accession>A0A0F7KGT9</accession>
<dbReference type="PROSITE" id="PS51257">
    <property type="entry name" value="PROKAR_LIPOPROTEIN"/>
    <property type="match status" value="1"/>
</dbReference>
<dbReference type="PANTHER" id="PTHR30600">
    <property type="entry name" value="CYTOCHROME C PEROXIDASE-RELATED"/>
    <property type="match status" value="1"/>
</dbReference>
<feature type="region of interest" description="Disordered" evidence="1">
    <location>
        <begin position="31"/>
        <end position="56"/>
    </location>
</feature>
<dbReference type="KEGG" id="nco:AAW31_14615"/>
<dbReference type="PANTHER" id="PTHR30600:SF9">
    <property type="entry name" value="BLR7738 PROTEIN"/>
    <property type="match status" value="1"/>
</dbReference>
<evidence type="ECO:0000313" key="3">
    <source>
        <dbReference type="EMBL" id="AKH38756.1"/>
    </source>
</evidence>
<gene>
    <name evidence="3" type="ORF">AAW31_14615</name>
    <name evidence="4" type="ORF">BCL69_100231</name>
</gene>
<feature type="signal peptide" evidence="2">
    <location>
        <begin position="1"/>
        <end position="22"/>
    </location>
</feature>
<dbReference type="GO" id="GO:0009055">
    <property type="term" value="F:electron transfer activity"/>
    <property type="evidence" value="ECO:0007669"/>
    <property type="project" value="InterPro"/>
</dbReference>
<proteinExistence type="predicted"/>
<organism evidence="3 5">
    <name type="scientific">Nitrosomonas communis</name>
    <dbReference type="NCBI Taxonomy" id="44574"/>
    <lineage>
        <taxon>Bacteria</taxon>
        <taxon>Pseudomonadati</taxon>
        <taxon>Pseudomonadota</taxon>
        <taxon>Betaproteobacteria</taxon>
        <taxon>Nitrosomonadales</taxon>
        <taxon>Nitrosomonadaceae</taxon>
        <taxon>Nitrosomonas</taxon>
    </lineage>
</organism>
<feature type="compositionally biased region" description="Polar residues" evidence="1">
    <location>
        <begin position="31"/>
        <end position="43"/>
    </location>
</feature>
<dbReference type="RefSeq" id="WP_046850792.1">
    <property type="nucleotide sequence ID" value="NZ_CP011451.1"/>
</dbReference>
<name>A0A0F7KGT9_9PROT</name>
<dbReference type="InterPro" id="IPR051395">
    <property type="entry name" value="Cytochrome_c_Peroxidase/MauG"/>
</dbReference>
<evidence type="ECO:0000256" key="1">
    <source>
        <dbReference type="SAM" id="MobiDB-lite"/>
    </source>
</evidence>
<keyword evidence="2" id="KW-0732">Signal</keyword>
<dbReference type="OrthoDB" id="9805202at2"/>
<evidence type="ECO:0000256" key="2">
    <source>
        <dbReference type="SAM" id="SignalP"/>
    </source>
</evidence>
<dbReference type="Proteomes" id="UP000034156">
    <property type="component" value="Chromosome"/>
</dbReference>
<dbReference type="Gene3D" id="1.10.760.10">
    <property type="entry name" value="Cytochrome c-like domain"/>
    <property type="match status" value="1"/>
</dbReference>
<evidence type="ECO:0000313" key="6">
    <source>
        <dbReference type="Proteomes" id="UP000324176"/>
    </source>
</evidence>
<evidence type="ECO:0008006" key="7">
    <source>
        <dbReference type="Google" id="ProtNLM"/>
    </source>
</evidence>
<dbReference type="GO" id="GO:0020037">
    <property type="term" value="F:heme binding"/>
    <property type="evidence" value="ECO:0007669"/>
    <property type="project" value="InterPro"/>
</dbReference>
<reference evidence="3 5" key="2">
    <citation type="journal article" date="2016" name="Genome Announc.">
        <title>Genome Sequence of Nitrosomonas communis Strain Nm2, a Mesophilic Ammonia-Oxidizing Bacterium Isolated from Mediterranean Soil.</title>
        <authorList>
            <person name="Kozlowski J.A."/>
            <person name="Kits K.D."/>
            <person name="Stein L.Y."/>
        </authorList>
    </citation>
    <scope>NUCLEOTIDE SEQUENCE [LARGE SCALE GENOMIC DNA]</scope>
    <source>
        <strain evidence="3 5">Nm2</strain>
    </source>
</reference>
<dbReference type="Proteomes" id="UP000324176">
    <property type="component" value="Unassembled WGS sequence"/>
</dbReference>
<dbReference type="AlphaFoldDB" id="A0A0F7KGT9"/>
<evidence type="ECO:0000313" key="4">
    <source>
        <dbReference type="EMBL" id="TYP94261.1"/>
    </source>
</evidence>
<dbReference type="PATRIC" id="fig|44574.3.peg.3538"/>
<dbReference type="EMBL" id="VNHT01000002">
    <property type="protein sequence ID" value="TYP94261.1"/>
    <property type="molecule type" value="Genomic_DNA"/>
</dbReference>
<dbReference type="Pfam" id="PF21419">
    <property type="entry name" value="RoxA-like_Cyt-c"/>
    <property type="match status" value="1"/>
</dbReference>
<reference evidence="4 6" key="3">
    <citation type="submission" date="2019-07" db="EMBL/GenBank/DDBJ databases">
        <title>Active sludge and wastewater microbial communities from Klosterneuburg, Austria.</title>
        <authorList>
            <person name="Wagner M."/>
        </authorList>
    </citation>
    <scope>NUCLEOTIDE SEQUENCE [LARGE SCALE GENOMIC DNA]</scope>
    <source>
        <strain evidence="4 6">Nm2</strain>
    </source>
</reference>